<feature type="transmembrane region" description="Helical" evidence="1">
    <location>
        <begin position="394"/>
        <end position="415"/>
    </location>
</feature>
<dbReference type="EMBL" id="QOHO01000025">
    <property type="protein sequence ID" value="RFZ79376.1"/>
    <property type="molecule type" value="Genomic_DNA"/>
</dbReference>
<feature type="transmembrane region" description="Helical" evidence="1">
    <location>
        <begin position="305"/>
        <end position="324"/>
    </location>
</feature>
<protein>
    <submittedName>
        <fullName evidence="2">DUF1538 domain-containing protein</fullName>
    </submittedName>
</protein>
<evidence type="ECO:0000313" key="3">
    <source>
        <dbReference type="Proteomes" id="UP000260680"/>
    </source>
</evidence>
<reference evidence="2 3" key="1">
    <citation type="submission" date="2018-07" db="EMBL/GenBank/DDBJ databases">
        <title>New species, Clostridium PI-S10-A1B.</title>
        <authorList>
            <person name="Krishna G."/>
            <person name="Summeta K."/>
            <person name="Shikha S."/>
            <person name="Prabhu P.B."/>
            <person name="Suresh K."/>
        </authorList>
    </citation>
    <scope>NUCLEOTIDE SEQUENCE [LARGE SCALE GENOMIC DNA]</scope>
    <source>
        <strain evidence="2 3">PI-S10-A1B</strain>
    </source>
</reference>
<organism evidence="2 3">
    <name type="scientific">Lacrimispora amygdalina</name>
    <dbReference type="NCBI Taxonomy" id="253257"/>
    <lineage>
        <taxon>Bacteria</taxon>
        <taxon>Bacillati</taxon>
        <taxon>Bacillota</taxon>
        <taxon>Clostridia</taxon>
        <taxon>Lachnospirales</taxon>
        <taxon>Lachnospiraceae</taxon>
        <taxon>Lacrimispora</taxon>
    </lineage>
</organism>
<accession>A0A3E2NEF2</accession>
<dbReference type="Proteomes" id="UP000260680">
    <property type="component" value="Unassembled WGS sequence"/>
</dbReference>
<dbReference type="AlphaFoldDB" id="A0A3E2NEF2"/>
<dbReference type="OrthoDB" id="9805989at2"/>
<dbReference type="Pfam" id="PF07556">
    <property type="entry name" value="DUF1538"/>
    <property type="match status" value="2"/>
</dbReference>
<feature type="transmembrane region" description="Helical" evidence="1">
    <location>
        <begin position="190"/>
        <end position="210"/>
    </location>
</feature>
<feature type="transmembrane region" description="Helical" evidence="1">
    <location>
        <begin position="98"/>
        <end position="115"/>
    </location>
</feature>
<feature type="transmembrane region" description="Helical" evidence="1">
    <location>
        <begin position="477"/>
        <end position="498"/>
    </location>
</feature>
<dbReference type="InterPro" id="IPR011435">
    <property type="entry name" value="UmpAB"/>
</dbReference>
<evidence type="ECO:0000256" key="1">
    <source>
        <dbReference type="SAM" id="Phobius"/>
    </source>
</evidence>
<sequence>MLLLCPPAQKKTDNRRYSLEQKLKEKIIESLSSVLPVTCIVLVLCITITPMPLDPLMLFLVGAALLIVGMGFFTLGADMSMMIIGEKTGSHLSKSKKLPIIVFACFIIGFIITIAEPDLQVLAGQTPAVPDMVLILFVAAGVGIFLALAFLRILFGWNLSKLLLICYGILFVTAIFVPKDFLAVAFDSGGVTTGPITVPFIMALGVGLSSAGRSKNSGSDSFGLVALCSVGPVISVMILGLLYGSSSSSYEPTVIPAFTDSQDLWLAFQHEFPVYAKEVFLALFPILLFFVVFQIFFLKLRQRQVIKILMGIVYSYIGLTLFLTGVNVGFMPAGNYLGKQLASLSYNWIMIPIAMLIGYYIVKAEPAVLVLNKQVEDITGGSVSEKTMMTGLSVGMSVSLGLSVLRILTGLPLLALLVPGYALALGLSFVVPDIFTSIAFDSGGVASGPMTATFLLPFAMGACEAAGGNIVTDAFGIVAMVAMTPLITIQLIGVIYHFKTKKSGSFTGIPTIDMELEFIDLGKEEADDFQS</sequence>
<proteinExistence type="predicted"/>
<feature type="transmembrane region" description="Helical" evidence="1">
    <location>
        <begin position="162"/>
        <end position="178"/>
    </location>
</feature>
<evidence type="ECO:0000313" key="2">
    <source>
        <dbReference type="EMBL" id="RFZ79376.1"/>
    </source>
</evidence>
<keyword evidence="1" id="KW-1133">Transmembrane helix</keyword>
<feature type="transmembrane region" description="Helical" evidence="1">
    <location>
        <begin position="56"/>
        <end position="77"/>
    </location>
</feature>
<name>A0A3E2NEF2_9FIRM</name>
<gene>
    <name evidence="2" type="ORF">DS742_08940</name>
</gene>
<feature type="transmembrane region" description="Helical" evidence="1">
    <location>
        <begin position="279"/>
        <end position="298"/>
    </location>
</feature>
<keyword evidence="1" id="KW-0812">Transmembrane</keyword>
<comment type="caution">
    <text evidence="2">The sequence shown here is derived from an EMBL/GenBank/DDBJ whole genome shotgun (WGS) entry which is preliminary data.</text>
</comment>
<keyword evidence="1" id="KW-0472">Membrane</keyword>
<feature type="transmembrane region" description="Helical" evidence="1">
    <location>
        <begin position="344"/>
        <end position="362"/>
    </location>
</feature>
<feature type="transmembrane region" description="Helical" evidence="1">
    <location>
        <begin position="31"/>
        <end position="50"/>
    </location>
</feature>
<feature type="transmembrane region" description="Helical" evidence="1">
    <location>
        <begin position="135"/>
        <end position="155"/>
    </location>
</feature>
<feature type="transmembrane region" description="Helical" evidence="1">
    <location>
        <begin position="222"/>
        <end position="243"/>
    </location>
</feature>